<dbReference type="PANTHER" id="PTHR42801">
    <property type="entry name" value="THIOREDOXIN-DEPENDENT PEROXIDE REDUCTASE"/>
    <property type="match status" value="1"/>
</dbReference>
<comment type="function">
    <text evidence="1">Thiol-specific peroxidase that catalyzes the reduction of hydrogen peroxide and organic hydroperoxides to water and alcohols, respectively. Plays a role in cell protection against oxidative stress by detoxifying peroxides and as sensor of hydrogen peroxide-mediated signaling events.</text>
</comment>
<evidence type="ECO:0000256" key="7">
    <source>
        <dbReference type="ARBA" id="ARBA00023284"/>
    </source>
</evidence>
<feature type="domain" description="Thioredoxin" evidence="13">
    <location>
        <begin position="30"/>
        <end position="189"/>
    </location>
</feature>
<keyword evidence="6" id="KW-1015">Disulfide bond</keyword>
<evidence type="ECO:0000256" key="4">
    <source>
        <dbReference type="ARBA" id="ARBA00022862"/>
    </source>
</evidence>
<reference evidence="14 15" key="1">
    <citation type="submission" date="2024-02" db="EMBL/GenBank/DDBJ databases">
        <title>Adaptive strategies in a cosmopolitan and abundant soil bacterium.</title>
        <authorList>
            <person name="Carini P."/>
        </authorList>
    </citation>
    <scope>NUCLEOTIDE SEQUENCE [LARGE SCALE GENOMIC DNA]</scope>
    <source>
        <strain evidence="14 15">AZCC 1608</strain>
    </source>
</reference>
<evidence type="ECO:0000259" key="13">
    <source>
        <dbReference type="PROSITE" id="PS51352"/>
    </source>
</evidence>
<evidence type="ECO:0000256" key="3">
    <source>
        <dbReference type="ARBA" id="ARBA00022559"/>
    </source>
</evidence>
<dbReference type="EC" id="1.11.1.24" evidence="2"/>
<feature type="region of interest" description="Disordered" evidence="12">
    <location>
        <begin position="14"/>
        <end position="36"/>
    </location>
</feature>
<dbReference type="GO" id="GO:0140824">
    <property type="term" value="F:thioredoxin-dependent peroxiredoxin activity"/>
    <property type="evidence" value="ECO:0007669"/>
    <property type="project" value="UniProtKB-EC"/>
</dbReference>
<comment type="caution">
    <text evidence="14">The sequence shown here is derived from an EMBL/GenBank/DDBJ whole genome shotgun (WGS) entry which is preliminary data.</text>
</comment>
<evidence type="ECO:0000256" key="2">
    <source>
        <dbReference type="ARBA" id="ARBA00013017"/>
    </source>
</evidence>
<keyword evidence="7" id="KW-0676">Redox-active center</keyword>
<comment type="similarity">
    <text evidence="9">Belongs to the peroxiredoxin family. BCP/PrxQ subfamily.</text>
</comment>
<keyword evidence="3 14" id="KW-0575">Peroxidase</keyword>
<dbReference type="EMBL" id="JAZHRV010000001">
    <property type="protein sequence ID" value="MEH2553474.1"/>
    <property type="molecule type" value="Genomic_DNA"/>
</dbReference>
<evidence type="ECO:0000256" key="9">
    <source>
        <dbReference type="ARBA" id="ARBA00038489"/>
    </source>
</evidence>
<protein>
    <recommendedName>
        <fullName evidence="2">thioredoxin-dependent peroxiredoxin</fullName>
        <ecNumber evidence="2">1.11.1.24</ecNumber>
    </recommendedName>
    <alternativeName>
        <fullName evidence="8">Thioredoxin peroxidase</fullName>
    </alternativeName>
    <alternativeName>
        <fullName evidence="10">Thioredoxin-dependent peroxiredoxin Bcp</fullName>
    </alternativeName>
</protein>
<keyword evidence="4" id="KW-0049">Antioxidant</keyword>
<evidence type="ECO:0000256" key="12">
    <source>
        <dbReference type="SAM" id="MobiDB-lite"/>
    </source>
</evidence>
<organism evidence="14 15">
    <name type="scientific">Bradyrhizobium algeriense</name>
    <dbReference type="NCBI Taxonomy" id="634784"/>
    <lineage>
        <taxon>Bacteria</taxon>
        <taxon>Pseudomonadati</taxon>
        <taxon>Pseudomonadota</taxon>
        <taxon>Alphaproteobacteria</taxon>
        <taxon>Hyphomicrobiales</taxon>
        <taxon>Nitrobacteraceae</taxon>
        <taxon>Bradyrhizobium</taxon>
    </lineage>
</organism>
<evidence type="ECO:0000313" key="15">
    <source>
        <dbReference type="Proteomes" id="UP001364224"/>
    </source>
</evidence>
<dbReference type="RefSeq" id="WP_334477952.1">
    <property type="nucleotide sequence ID" value="NZ_JAZHRV010000001.1"/>
</dbReference>
<proteinExistence type="inferred from homology"/>
<dbReference type="SUPFAM" id="SSF52833">
    <property type="entry name" value="Thioredoxin-like"/>
    <property type="match status" value="1"/>
</dbReference>
<evidence type="ECO:0000256" key="5">
    <source>
        <dbReference type="ARBA" id="ARBA00023002"/>
    </source>
</evidence>
<evidence type="ECO:0000313" key="14">
    <source>
        <dbReference type="EMBL" id="MEH2553474.1"/>
    </source>
</evidence>
<dbReference type="Pfam" id="PF00578">
    <property type="entry name" value="AhpC-TSA"/>
    <property type="match status" value="1"/>
</dbReference>
<keyword evidence="15" id="KW-1185">Reference proteome</keyword>
<dbReference type="PANTHER" id="PTHR42801:SF4">
    <property type="entry name" value="AHPC_TSA FAMILY PROTEIN"/>
    <property type="match status" value="1"/>
</dbReference>
<evidence type="ECO:0000256" key="11">
    <source>
        <dbReference type="ARBA" id="ARBA00049091"/>
    </source>
</evidence>
<evidence type="ECO:0000256" key="10">
    <source>
        <dbReference type="ARBA" id="ARBA00042639"/>
    </source>
</evidence>
<accession>A0ABU8B4M7</accession>
<evidence type="ECO:0000256" key="6">
    <source>
        <dbReference type="ARBA" id="ARBA00023157"/>
    </source>
</evidence>
<gene>
    <name evidence="14" type="ORF">V1286_001003</name>
</gene>
<evidence type="ECO:0000256" key="1">
    <source>
        <dbReference type="ARBA" id="ARBA00003330"/>
    </source>
</evidence>
<dbReference type="Gene3D" id="3.40.30.10">
    <property type="entry name" value="Glutaredoxin"/>
    <property type="match status" value="1"/>
</dbReference>
<comment type="catalytic activity">
    <reaction evidence="11">
        <text>a hydroperoxide + [thioredoxin]-dithiol = an alcohol + [thioredoxin]-disulfide + H2O</text>
        <dbReference type="Rhea" id="RHEA:62620"/>
        <dbReference type="Rhea" id="RHEA-COMP:10698"/>
        <dbReference type="Rhea" id="RHEA-COMP:10700"/>
        <dbReference type="ChEBI" id="CHEBI:15377"/>
        <dbReference type="ChEBI" id="CHEBI:29950"/>
        <dbReference type="ChEBI" id="CHEBI:30879"/>
        <dbReference type="ChEBI" id="CHEBI:35924"/>
        <dbReference type="ChEBI" id="CHEBI:50058"/>
        <dbReference type="EC" id="1.11.1.24"/>
    </reaction>
</comment>
<dbReference type="InterPro" id="IPR036249">
    <property type="entry name" value="Thioredoxin-like_sf"/>
</dbReference>
<dbReference type="InterPro" id="IPR050924">
    <property type="entry name" value="Peroxiredoxin_BCP/PrxQ"/>
</dbReference>
<name>A0ABU8B4M7_9BRAD</name>
<dbReference type="InterPro" id="IPR013766">
    <property type="entry name" value="Thioredoxin_domain"/>
</dbReference>
<evidence type="ECO:0000256" key="8">
    <source>
        <dbReference type="ARBA" id="ARBA00032824"/>
    </source>
</evidence>
<dbReference type="Proteomes" id="UP001364224">
    <property type="component" value="Unassembled WGS sequence"/>
</dbReference>
<dbReference type="CDD" id="cd03017">
    <property type="entry name" value="PRX_BCP"/>
    <property type="match status" value="1"/>
</dbReference>
<dbReference type="PROSITE" id="PS51352">
    <property type="entry name" value="THIOREDOXIN_2"/>
    <property type="match status" value="1"/>
</dbReference>
<sequence length="192" mass="21027">MNAPQADRLKLQIQTGQYGGVQKTHPRTNSRPGDQLPPLELCSTAGNTVHLDQQARSSHLVLFFYPGDLEGLRYPEMSGCTPEACSFRDSVTDLRKLGAEIFGVNFHATSRQKSFVAREHLNFPLLSDEAEQLTVALGIPVWTTEHGERFVTRTTVIVRKGGTIAEIFDDVRPDGHVAAVLAAVEKLSTDGA</sequence>
<keyword evidence="5 14" id="KW-0560">Oxidoreductase</keyword>
<dbReference type="InterPro" id="IPR000866">
    <property type="entry name" value="AhpC/TSA"/>
</dbReference>